<keyword evidence="6" id="KW-0418">Kinase</keyword>
<dbReference type="Pfam" id="PF03308">
    <property type="entry name" value="MeaB"/>
    <property type="match status" value="1"/>
</dbReference>
<dbReference type="InterPro" id="IPR027417">
    <property type="entry name" value="P-loop_NTPase"/>
</dbReference>
<dbReference type="EMBL" id="LT838272">
    <property type="protein sequence ID" value="SMB97485.1"/>
    <property type="molecule type" value="Genomic_DNA"/>
</dbReference>
<evidence type="ECO:0000256" key="4">
    <source>
        <dbReference type="ARBA" id="ARBA00023134"/>
    </source>
</evidence>
<dbReference type="NCBIfam" id="TIGR00750">
    <property type="entry name" value="lao"/>
    <property type="match status" value="1"/>
</dbReference>
<dbReference type="GO" id="GO:0016301">
    <property type="term" value="F:kinase activity"/>
    <property type="evidence" value="ECO:0007669"/>
    <property type="project" value="UniProtKB-KW"/>
</dbReference>
<keyword evidence="6" id="KW-0808">Transferase</keyword>
<evidence type="ECO:0000256" key="3">
    <source>
        <dbReference type="ARBA" id="ARBA00022801"/>
    </source>
</evidence>
<evidence type="ECO:0000256" key="2">
    <source>
        <dbReference type="ARBA" id="ARBA00022741"/>
    </source>
</evidence>
<dbReference type="Proteomes" id="UP000192569">
    <property type="component" value="Chromosome I"/>
</dbReference>
<evidence type="ECO:0000313" key="7">
    <source>
        <dbReference type="Proteomes" id="UP000192569"/>
    </source>
</evidence>
<name>A0A1W1VVS9_9FIRM</name>
<dbReference type="AlphaFoldDB" id="A0A1W1VVS9"/>
<evidence type="ECO:0000256" key="5">
    <source>
        <dbReference type="ARBA" id="ARBA00023186"/>
    </source>
</evidence>
<proteinExistence type="inferred from homology"/>
<keyword evidence="3" id="KW-0378">Hydrolase</keyword>
<dbReference type="PANTHER" id="PTHR43087:SF1">
    <property type="entry name" value="LAO_AO TRANSPORT SYSTEM ATPASE"/>
    <property type="match status" value="1"/>
</dbReference>
<dbReference type="PANTHER" id="PTHR43087">
    <property type="entry name" value="LYSINE/ARGININE/ORNITHINE TRANSPORT SYSTEM KINASE"/>
    <property type="match status" value="1"/>
</dbReference>
<keyword evidence="7" id="KW-1185">Reference proteome</keyword>
<dbReference type="SUPFAM" id="SSF52540">
    <property type="entry name" value="P-loop containing nucleoside triphosphate hydrolases"/>
    <property type="match status" value="1"/>
</dbReference>
<reference evidence="6 7" key="1">
    <citation type="submission" date="2017-04" db="EMBL/GenBank/DDBJ databases">
        <authorList>
            <person name="Afonso C.L."/>
            <person name="Miller P.J."/>
            <person name="Scott M.A."/>
            <person name="Spackman E."/>
            <person name="Goraichik I."/>
            <person name="Dimitrov K.M."/>
            <person name="Suarez D.L."/>
            <person name="Swayne D.E."/>
        </authorList>
    </citation>
    <scope>NUCLEOTIDE SEQUENCE [LARGE SCALE GENOMIC DNA]</scope>
    <source>
        <strain evidence="6 7">ToBE</strain>
    </source>
</reference>
<protein>
    <submittedName>
        <fullName evidence="6">LAO/AO transport system kinase</fullName>
    </submittedName>
</protein>
<accession>A0A1W1VVS9</accession>
<dbReference type="GO" id="GO:0005525">
    <property type="term" value="F:GTP binding"/>
    <property type="evidence" value="ECO:0007669"/>
    <property type="project" value="UniProtKB-KW"/>
</dbReference>
<dbReference type="GO" id="GO:0003924">
    <property type="term" value="F:GTPase activity"/>
    <property type="evidence" value="ECO:0007669"/>
    <property type="project" value="InterPro"/>
</dbReference>
<gene>
    <name evidence="6" type="ORF">SAMN00808754_1862</name>
</gene>
<dbReference type="CDD" id="cd03114">
    <property type="entry name" value="MMAA-like"/>
    <property type="match status" value="1"/>
</dbReference>
<organism evidence="6 7">
    <name type="scientific">Thermanaeromonas toyohensis ToBE</name>
    <dbReference type="NCBI Taxonomy" id="698762"/>
    <lineage>
        <taxon>Bacteria</taxon>
        <taxon>Bacillati</taxon>
        <taxon>Bacillota</taxon>
        <taxon>Clostridia</taxon>
        <taxon>Neomoorellales</taxon>
        <taxon>Neomoorellaceae</taxon>
        <taxon>Thermanaeromonas</taxon>
    </lineage>
</organism>
<dbReference type="InterPro" id="IPR005129">
    <property type="entry name" value="GTPase_ArgK"/>
</dbReference>
<keyword evidence="5" id="KW-0143">Chaperone</keyword>
<dbReference type="OrthoDB" id="9778292at2"/>
<sequence>MIEELLQEFGQGSKRAVARIISLIENEDPTGRELLKILYKQSGKSYIVGITGPAGSGKSTLTDSLVKLMRRREYKVGVVAVDPSSPFTGGALLGDRVRMSDLALDPGVFIRSMATRGHLGGLSWAVRDAVVVLDAFGCDYILVETVGAGQSQVDIVGVAETIVLVTVPGLGDDIQAAKAGIMEIGDIFVVNKADRGDADQVARYLQTALEQGAKTEGWLPPVLKTIAWRGEGVEELLQAIEQHRSFLEQSGRLEPLRKLRVKEEVMERAERLILARLKREVRMEELIEQVYSRQLDPCSAAEMLVEEILPQGEPAERKVILKGRVCANESIKC</sequence>
<comment type="similarity">
    <text evidence="1">Belongs to the SIMIBI class G3E GTPase family. ArgK/MeaB subfamily.</text>
</comment>
<keyword evidence="4" id="KW-0342">GTP-binding</keyword>
<dbReference type="Gene3D" id="3.40.50.300">
    <property type="entry name" value="P-loop containing nucleotide triphosphate hydrolases"/>
    <property type="match status" value="1"/>
</dbReference>
<evidence type="ECO:0000313" key="6">
    <source>
        <dbReference type="EMBL" id="SMB97485.1"/>
    </source>
</evidence>
<dbReference type="STRING" id="698762.SAMN00808754_1862"/>
<keyword evidence="2" id="KW-0547">Nucleotide-binding</keyword>
<dbReference type="RefSeq" id="WP_084665454.1">
    <property type="nucleotide sequence ID" value="NZ_LT838272.1"/>
</dbReference>
<evidence type="ECO:0000256" key="1">
    <source>
        <dbReference type="ARBA" id="ARBA00009625"/>
    </source>
</evidence>
<dbReference type="InterPro" id="IPR052040">
    <property type="entry name" value="GTPase/Isobutyryl-CoA_mutase"/>
</dbReference>